<dbReference type="AlphaFoldDB" id="Q1WCK3"/>
<evidence type="ECO:0000256" key="2">
    <source>
        <dbReference type="ARBA" id="ARBA00022448"/>
    </source>
</evidence>
<evidence type="ECO:0000256" key="3">
    <source>
        <dbReference type="ARBA" id="ARBA00022824"/>
    </source>
</evidence>
<evidence type="ECO:0000313" key="6">
    <source>
        <dbReference type="EMBL" id="ABD85494.1"/>
    </source>
</evidence>
<organism evidence="6">
    <name type="scientific">Ictalurus punctatus</name>
    <name type="common">Channel catfish</name>
    <name type="synonym">Silurus punctatus</name>
    <dbReference type="NCBI Taxonomy" id="7998"/>
    <lineage>
        <taxon>Eukaryota</taxon>
        <taxon>Metazoa</taxon>
        <taxon>Chordata</taxon>
        <taxon>Craniata</taxon>
        <taxon>Vertebrata</taxon>
        <taxon>Euteleostomi</taxon>
        <taxon>Actinopterygii</taxon>
        <taxon>Neopterygii</taxon>
        <taxon>Teleostei</taxon>
        <taxon>Ostariophysi</taxon>
        <taxon>Siluriformes</taxon>
        <taxon>Ictaluridae</taxon>
        <taxon>Ictalurus</taxon>
    </lineage>
</organism>
<dbReference type="Pfam" id="PF08314">
    <property type="entry name" value="Sec39"/>
    <property type="match status" value="1"/>
</dbReference>
<dbReference type="GO" id="GO:0015031">
    <property type="term" value="P:protein transport"/>
    <property type="evidence" value="ECO:0007669"/>
    <property type="project" value="UniProtKB-KW"/>
</dbReference>
<comment type="subcellular location">
    <subcellularLocation>
        <location evidence="1">Endoplasmic reticulum</location>
    </subcellularLocation>
</comment>
<proteinExistence type="evidence at transcript level"/>
<reference evidence="6" key="1">
    <citation type="submission" date="2006-02" db="EMBL/GenBank/DDBJ databases">
        <title>Channel catfish gene expression after Edwardsiella ictaluri infection.</title>
        <authorList>
            <person name="Yeh H.-Y."/>
            <person name="Klesius P.H."/>
        </authorList>
    </citation>
    <scope>NUCLEOTIDE SEQUENCE</scope>
    <source>
        <tissue evidence="6">Ovary</tissue>
    </source>
</reference>
<dbReference type="GO" id="GO:0006890">
    <property type="term" value="P:retrograde vesicle-mediated transport, Golgi to endoplasmic reticulum"/>
    <property type="evidence" value="ECO:0007669"/>
    <property type="project" value="InterPro"/>
</dbReference>
<feature type="domain" description="Sec39" evidence="5">
    <location>
        <begin position="14"/>
        <end position="71"/>
    </location>
</feature>
<sequence length="190" mass="22457">RLRILQKFRSQNIVLSARTYTRESNVQALDILFTYHGSELLQHRLAILCNFPETTSPHEYTVLLPEACKDEMSSVVFIPWDEQRHRDLDWCEDPQCRTAVETCMVDDPNFLYEQQPELERFCTPTPSITLLTDWYHVTQNSKAKPTDREMSLSVDKRGMNPRRSHAILYCGIGQPFRLEKYLYRLKKKRT</sequence>
<evidence type="ECO:0000256" key="4">
    <source>
        <dbReference type="ARBA" id="ARBA00022927"/>
    </source>
</evidence>
<name>Q1WCK3_ICTPU</name>
<dbReference type="PANTHER" id="PTHR15922:SF2">
    <property type="entry name" value="NBAS SUBUNIT OF NRZ TETHERING COMPLEX"/>
    <property type="match status" value="1"/>
</dbReference>
<feature type="non-terminal residue" evidence="6">
    <location>
        <position position="190"/>
    </location>
</feature>
<dbReference type="GO" id="GO:0070939">
    <property type="term" value="C:Dsl1/NZR complex"/>
    <property type="evidence" value="ECO:0007669"/>
    <property type="project" value="TreeGrafter"/>
</dbReference>
<keyword evidence="3" id="KW-0256">Endoplasmic reticulum</keyword>
<accession>Q1WCK3</accession>
<dbReference type="PANTHER" id="PTHR15922">
    <property type="entry name" value="NEUROBLASTOMA-AMPLIFIED SEQUENCE"/>
    <property type="match status" value="1"/>
</dbReference>
<evidence type="ECO:0000256" key="1">
    <source>
        <dbReference type="ARBA" id="ARBA00004240"/>
    </source>
</evidence>
<dbReference type="InterPro" id="IPR013244">
    <property type="entry name" value="Sec39_domain"/>
</dbReference>
<evidence type="ECO:0000259" key="5">
    <source>
        <dbReference type="Pfam" id="PF08314"/>
    </source>
</evidence>
<protein>
    <submittedName>
        <fullName evidence="6">Neuroblastoma-amplified protein-like</fullName>
    </submittedName>
</protein>
<feature type="non-terminal residue" evidence="6">
    <location>
        <position position="1"/>
    </location>
</feature>
<keyword evidence="4" id="KW-0653">Protein transport</keyword>
<dbReference type="GO" id="GO:0000149">
    <property type="term" value="F:SNARE binding"/>
    <property type="evidence" value="ECO:0007669"/>
    <property type="project" value="TreeGrafter"/>
</dbReference>
<dbReference type="EMBL" id="DQ399435">
    <property type="protein sequence ID" value="ABD85494.1"/>
    <property type="molecule type" value="mRNA"/>
</dbReference>
<keyword evidence="2" id="KW-0813">Transport</keyword>